<dbReference type="Proteomes" id="UP001281614">
    <property type="component" value="Unassembled WGS sequence"/>
</dbReference>
<evidence type="ECO:0000313" key="4">
    <source>
        <dbReference type="Proteomes" id="UP001281614"/>
    </source>
</evidence>
<evidence type="ECO:0000313" key="3">
    <source>
        <dbReference type="EMBL" id="KAK2773189.1"/>
    </source>
</evidence>
<evidence type="ECO:0000256" key="2">
    <source>
        <dbReference type="SAM" id="Phobius"/>
    </source>
</evidence>
<proteinExistence type="predicted"/>
<keyword evidence="2" id="KW-0812">Transmembrane</keyword>
<evidence type="ECO:0000256" key="1">
    <source>
        <dbReference type="SAM" id="MobiDB-lite"/>
    </source>
</evidence>
<comment type="caution">
    <text evidence="3">The sequence shown here is derived from an EMBL/GenBank/DDBJ whole genome shotgun (WGS) entry which is preliminary data.</text>
</comment>
<feature type="region of interest" description="Disordered" evidence="1">
    <location>
        <begin position="89"/>
        <end position="166"/>
    </location>
</feature>
<reference evidence="3" key="1">
    <citation type="submission" date="2023-02" db="EMBL/GenBank/DDBJ databases">
        <title>Colletotrichum kahawae CIFC_Que2 genome sequencing and assembly.</title>
        <authorList>
            <person name="Baroncelli R."/>
        </authorList>
    </citation>
    <scope>NUCLEOTIDE SEQUENCE</scope>
    <source>
        <strain evidence="3">CIFC_Que2</strain>
    </source>
</reference>
<keyword evidence="2" id="KW-1133">Transmembrane helix</keyword>
<dbReference type="AlphaFoldDB" id="A0AAD9YN68"/>
<keyword evidence="4" id="KW-1185">Reference proteome</keyword>
<organism evidence="3 4">
    <name type="scientific">Colletotrichum kahawae</name>
    <name type="common">Coffee berry disease fungus</name>
    <dbReference type="NCBI Taxonomy" id="34407"/>
    <lineage>
        <taxon>Eukaryota</taxon>
        <taxon>Fungi</taxon>
        <taxon>Dikarya</taxon>
        <taxon>Ascomycota</taxon>
        <taxon>Pezizomycotina</taxon>
        <taxon>Sordariomycetes</taxon>
        <taxon>Hypocreomycetidae</taxon>
        <taxon>Glomerellales</taxon>
        <taxon>Glomerellaceae</taxon>
        <taxon>Colletotrichum</taxon>
        <taxon>Colletotrichum gloeosporioides species complex</taxon>
    </lineage>
</organism>
<gene>
    <name evidence="3" type="ORF">CKAH01_13607</name>
</gene>
<keyword evidence="2" id="KW-0472">Membrane</keyword>
<sequence length="182" mass="19737">MVDSWVVDLSRTTSRPQSTAFSAATSPTYPSVNIAQSSHPNTSLSNSALGGVIAASIIVVFVLIGILWFLGRRQRRSRAAKAIDTEGSYGSLRTGAQGMSREDTSSNIPIGDDMAESEPRGRDPTPKPLTMSFENQVEQTGTACQQSPEPDARKSGREPRFSEEYDATISQVNHCVNLGRRF</sequence>
<feature type="compositionally biased region" description="Basic and acidic residues" evidence="1">
    <location>
        <begin position="150"/>
        <end position="163"/>
    </location>
</feature>
<feature type="transmembrane region" description="Helical" evidence="2">
    <location>
        <begin position="48"/>
        <end position="71"/>
    </location>
</feature>
<feature type="compositionally biased region" description="Polar residues" evidence="1">
    <location>
        <begin position="132"/>
        <end position="148"/>
    </location>
</feature>
<name>A0AAD9YN68_COLKA</name>
<dbReference type="EMBL" id="VYYT01000058">
    <property type="protein sequence ID" value="KAK2773189.1"/>
    <property type="molecule type" value="Genomic_DNA"/>
</dbReference>
<accession>A0AAD9YN68</accession>
<protein>
    <submittedName>
        <fullName evidence="3">Uncharacterized protein</fullName>
    </submittedName>
</protein>